<dbReference type="GO" id="GO:0020037">
    <property type="term" value="F:heme binding"/>
    <property type="evidence" value="ECO:0007669"/>
    <property type="project" value="InterPro"/>
</dbReference>
<name>A0AAU6Q206_9DEIO</name>
<keyword evidence="8" id="KW-0472">Membrane</keyword>
<dbReference type="PANTHER" id="PTHR37823">
    <property type="entry name" value="CYTOCHROME C-553-LIKE"/>
    <property type="match status" value="1"/>
</dbReference>
<dbReference type="AlphaFoldDB" id="A0AAU6Q206"/>
<organism evidence="10">
    <name type="scientific">Deinococcus sp. VB142</name>
    <dbReference type="NCBI Taxonomy" id="3112952"/>
    <lineage>
        <taxon>Bacteria</taxon>
        <taxon>Thermotogati</taxon>
        <taxon>Deinococcota</taxon>
        <taxon>Deinococci</taxon>
        <taxon>Deinococcales</taxon>
        <taxon>Deinococcaceae</taxon>
        <taxon>Deinococcus</taxon>
    </lineage>
</organism>
<evidence type="ECO:0000256" key="2">
    <source>
        <dbReference type="ARBA" id="ARBA00022617"/>
    </source>
</evidence>
<dbReference type="SUPFAM" id="SSF46626">
    <property type="entry name" value="Cytochrome c"/>
    <property type="match status" value="1"/>
</dbReference>
<keyword evidence="8" id="KW-1133">Transmembrane helix</keyword>
<feature type="compositionally biased region" description="Low complexity" evidence="7">
    <location>
        <begin position="44"/>
        <end position="79"/>
    </location>
</feature>
<keyword evidence="2 6" id="KW-0349">Heme</keyword>
<keyword evidence="1" id="KW-0813">Transport</keyword>
<dbReference type="PANTHER" id="PTHR37823:SF1">
    <property type="entry name" value="CYTOCHROME C-553-LIKE"/>
    <property type="match status" value="1"/>
</dbReference>
<gene>
    <name evidence="10" type="ORF">WDJ50_12760</name>
</gene>
<evidence type="ECO:0000256" key="7">
    <source>
        <dbReference type="SAM" id="MobiDB-lite"/>
    </source>
</evidence>
<feature type="compositionally biased region" description="Low complexity" evidence="7">
    <location>
        <begin position="86"/>
        <end position="99"/>
    </location>
</feature>
<feature type="transmembrane region" description="Helical" evidence="8">
    <location>
        <begin position="12"/>
        <end position="33"/>
    </location>
</feature>
<keyword evidence="4" id="KW-0249">Electron transport</keyword>
<dbReference type="RefSeq" id="WP_339095475.1">
    <property type="nucleotide sequence ID" value="NZ_CP149782.1"/>
</dbReference>
<dbReference type="Pfam" id="PF00034">
    <property type="entry name" value="Cytochrom_C"/>
    <property type="match status" value="1"/>
</dbReference>
<keyword evidence="8" id="KW-0812">Transmembrane</keyword>
<evidence type="ECO:0000259" key="9">
    <source>
        <dbReference type="PROSITE" id="PS51007"/>
    </source>
</evidence>
<dbReference type="InterPro" id="IPR009056">
    <property type="entry name" value="Cyt_c-like_dom"/>
</dbReference>
<dbReference type="InterPro" id="IPR036909">
    <property type="entry name" value="Cyt_c-like_dom_sf"/>
</dbReference>
<evidence type="ECO:0000256" key="8">
    <source>
        <dbReference type="SAM" id="Phobius"/>
    </source>
</evidence>
<keyword evidence="5 6" id="KW-0408">Iron</keyword>
<proteinExistence type="predicted"/>
<accession>A0AAU6Q206</accession>
<evidence type="ECO:0000313" key="10">
    <source>
        <dbReference type="EMBL" id="WYF44255.1"/>
    </source>
</evidence>
<evidence type="ECO:0000256" key="6">
    <source>
        <dbReference type="PROSITE-ProRule" id="PRU00433"/>
    </source>
</evidence>
<dbReference type="GO" id="GO:0046872">
    <property type="term" value="F:metal ion binding"/>
    <property type="evidence" value="ECO:0007669"/>
    <property type="project" value="UniProtKB-KW"/>
</dbReference>
<evidence type="ECO:0000256" key="3">
    <source>
        <dbReference type="ARBA" id="ARBA00022723"/>
    </source>
</evidence>
<protein>
    <submittedName>
        <fullName evidence="10">Cytochrome c</fullName>
    </submittedName>
</protein>
<feature type="domain" description="Cytochrome c" evidence="9">
    <location>
        <begin position="100"/>
        <end position="182"/>
    </location>
</feature>
<evidence type="ECO:0000256" key="1">
    <source>
        <dbReference type="ARBA" id="ARBA00022448"/>
    </source>
</evidence>
<evidence type="ECO:0000256" key="5">
    <source>
        <dbReference type="ARBA" id="ARBA00023004"/>
    </source>
</evidence>
<evidence type="ECO:0000256" key="4">
    <source>
        <dbReference type="ARBA" id="ARBA00022982"/>
    </source>
</evidence>
<dbReference type="InterPro" id="IPR051811">
    <property type="entry name" value="Cytochrome_c550/c551-like"/>
</dbReference>
<feature type="region of interest" description="Disordered" evidence="7">
    <location>
        <begin position="44"/>
        <end position="99"/>
    </location>
</feature>
<dbReference type="EMBL" id="CP149782">
    <property type="protein sequence ID" value="WYF44255.1"/>
    <property type="molecule type" value="Genomic_DNA"/>
</dbReference>
<dbReference type="Gene3D" id="1.10.760.10">
    <property type="entry name" value="Cytochrome c-like domain"/>
    <property type="match status" value="1"/>
</dbReference>
<keyword evidence="3 6" id="KW-0479">Metal-binding</keyword>
<dbReference type="PROSITE" id="PS51007">
    <property type="entry name" value="CYTC"/>
    <property type="match status" value="1"/>
</dbReference>
<reference evidence="10" key="1">
    <citation type="submission" date="2024-03" db="EMBL/GenBank/DDBJ databases">
        <title>Deinococcus weizhi sp. nov., isolated from human skin.</title>
        <authorList>
            <person name="Wei Z."/>
            <person name="Tian F."/>
            <person name="Yang C."/>
            <person name="Xin L.T."/>
            <person name="Wen Z.J."/>
            <person name="Lan K.C."/>
            <person name="Yu L."/>
            <person name="Zhe W."/>
            <person name="Dan F.D."/>
            <person name="Jun W."/>
            <person name="Rui Z."/>
            <person name="Yong X.J."/>
            <person name="Ting Y."/>
            <person name="Wei X."/>
            <person name="Xu Z.G."/>
            <person name="Xin Z."/>
            <person name="Dong F.G."/>
            <person name="Ni X.M."/>
            <person name="Zheng M.G."/>
            <person name="Chun Y."/>
            <person name="Qian W.X."/>
        </authorList>
    </citation>
    <scope>NUCLEOTIDE SEQUENCE</scope>
    <source>
        <strain evidence="10">VB142</strain>
    </source>
</reference>
<dbReference type="GO" id="GO:0009055">
    <property type="term" value="F:electron transfer activity"/>
    <property type="evidence" value="ECO:0007669"/>
    <property type="project" value="InterPro"/>
</dbReference>
<sequence>MKSKNQRTAGNAMSWALGVTLGVIVGLALLIAIPRMMFPPAATGADAPQAPAATASTNDSSGAATDTEAGGTEGTSTEMSSEEGNTETAAATTETAEGEANAEAGKAVYAGSCAGCHGAEGQGAVGPALNAAADWSDAEFTTALREGKTPEKELAPIMPRFAEAQLSAQQVNDVHAFIKTLY</sequence>